<dbReference type="AlphaFoldDB" id="A0A366X3V7"/>
<dbReference type="CDD" id="cd04301">
    <property type="entry name" value="NAT_SF"/>
    <property type="match status" value="1"/>
</dbReference>
<dbReference type="EMBL" id="QOCE01000020">
    <property type="protein sequence ID" value="RBW57345.1"/>
    <property type="molecule type" value="Genomic_DNA"/>
</dbReference>
<evidence type="ECO:0000313" key="4">
    <source>
        <dbReference type="EMBL" id="RBW57345.1"/>
    </source>
</evidence>
<dbReference type="PANTHER" id="PTHR43072:SF23">
    <property type="entry name" value="UPF0039 PROTEIN C11D3.02C"/>
    <property type="match status" value="1"/>
</dbReference>
<dbReference type="RefSeq" id="WP_113822969.1">
    <property type="nucleotide sequence ID" value="NZ_QOCE01000020.1"/>
</dbReference>
<dbReference type="PANTHER" id="PTHR43072">
    <property type="entry name" value="N-ACETYLTRANSFERASE"/>
    <property type="match status" value="1"/>
</dbReference>
<evidence type="ECO:0000313" key="5">
    <source>
        <dbReference type="Proteomes" id="UP000252706"/>
    </source>
</evidence>
<keyword evidence="1 4" id="KW-0808">Transferase</keyword>
<feature type="domain" description="N-acetyltransferase" evidence="3">
    <location>
        <begin position="1"/>
        <end position="160"/>
    </location>
</feature>
<dbReference type="Gene3D" id="3.40.630.30">
    <property type="match status" value="1"/>
</dbReference>
<dbReference type="SUPFAM" id="SSF55729">
    <property type="entry name" value="Acyl-CoA N-acyltransferases (Nat)"/>
    <property type="match status" value="1"/>
</dbReference>
<dbReference type="Pfam" id="PF00583">
    <property type="entry name" value="Acetyltransf_1"/>
    <property type="match status" value="1"/>
</dbReference>
<dbReference type="InterPro" id="IPR000182">
    <property type="entry name" value="GNAT_dom"/>
</dbReference>
<sequence length="174" mass="18959">MRVRPATQKDADAICLIMNAMIQDTLNTFTTKLRDPASVVDDMAQRGAGFLVAEDQGQVVGFATYGPFRNGPGYSHTQEHSIQLSAEARGRGVGRALMMQLEQVAQDRGVHILVAGISAPNQAAIQFHRALGYTEVGRMPEVGFKWGEWLDLVLMQKNLVAVEKAAPDTSEKCS</sequence>
<organism evidence="4 5">
    <name type="scientific">Phaeobacter gallaeciensis</name>
    <dbReference type="NCBI Taxonomy" id="60890"/>
    <lineage>
        <taxon>Bacteria</taxon>
        <taxon>Pseudomonadati</taxon>
        <taxon>Pseudomonadota</taxon>
        <taxon>Alphaproteobacteria</taxon>
        <taxon>Rhodobacterales</taxon>
        <taxon>Roseobacteraceae</taxon>
        <taxon>Phaeobacter</taxon>
    </lineage>
</organism>
<keyword evidence="2" id="KW-0012">Acyltransferase</keyword>
<accession>A0A366X3V7</accession>
<protein>
    <submittedName>
        <fullName evidence="4">GNAT family N-acetyltransferase</fullName>
    </submittedName>
</protein>
<dbReference type="OrthoDB" id="5459937at2"/>
<dbReference type="GO" id="GO:0016747">
    <property type="term" value="F:acyltransferase activity, transferring groups other than amino-acyl groups"/>
    <property type="evidence" value="ECO:0007669"/>
    <property type="project" value="InterPro"/>
</dbReference>
<gene>
    <name evidence="4" type="ORF">DS909_08210</name>
</gene>
<dbReference type="Proteomes" id="UP000252706">
    <property type="component" value="Unassembled WGS sequence"/>
</dbReference>
<evidence type="ECO:0000259" key="3">
    <source>
        <dbReference type="PROSITE" id="PS51186"/>
    </source>
</evidence>
<dbReference type="InterPro" id="IPR016181">
    <property type="entry name" value="Acyl_CoA_acyltransferase"/>
</dbReference>
<evidence type="ECO:0000256" key="2">
    <source>
        <dbReference type="ARBA" id="ARBA00023315"/>
    </source>
</evidence>
<reference evidence="4 5" key="1">
    <citation type="submission" date="2018-07" db="EMBL/GenBank/DDBJ databases">
        <title>Modular assembly of carbohydrate-degrading microbial communities in the ocean.</title>
        <authorList>
            <person name="Enke T.N."/>
            <person name="Datta M.S."/>
            <person name="Schwartzman J.A."/>
            <person name="Cermak N."/>
            <person name="Schmitz D.A."/>
            <person name="Barrere J."/>
            <person name="Cordero O.X."/>
        </authorList>
    </citation>
    <scope>NUCLEOTIDE SEQUENCE [LARGE SCALE GENOMIC DNA]</scope>
    <source>
        <strain evidence="4 5">C3M10</strain>
    </source>
</reference>
<dbReference type="PROSITE" id="PS51186">
    <property type="entry name" value="GNAT"/>
    <property type="match status" value="1"/>
</dbReference>
<name>A0A366X3V7_9RHOB</name>
<evidence type="ECO:0000256" key="1">
    <source>
        <dbReference type="ARBA" id="ARBA00022679"/>
    </source>
</evidence>
<proteinExistence type="predicted"/>
<comment type="caution">
    <text evidence="4">The sequence shown here is derived from an EMBL/GenBank/DDBJ whole genome shotgun (WGS) entry which is preliminary data.</text>
</comment>